<comment type="function">
    <text evidence="5">Sigma factors are initiation factors that promote the attachment of RNA polymerase to specific initiation sites and are then released.</text>
</comment>
<dbReference type="InterPro" id="IPR007627">
    <property type="entry name" value="RNA_pol_sigma70_r2"/>
</dbReference>
<dbReference type="Proteomes" id="UP000198635">
    <property type="component" value="Unassembled WGS sequence"/>
</dbReference>
<accession>A0A1I3ZX64</accession>
<dbReference type="NCBIfam" id="NF005413">
    <property type="entry name" value="PRK06986.1"/>
    <property type="match status" value="1"/>
</dbReference>
<dbReference type="PANTHER" id="PTHR30385">
    <property type="entry name" value="SIGMA FACTOR F FLAGELLAR"/>
    <property type="match status" value="1"/>
</dbReference>
<evidence type="ECO:0000256" key="2">
    <source>
        <dbReference type="ARBA" id="ARBA00023082"/>
    </source>
</evidence>
<evidence type="ECO:0000259" key="7">
    <source>
        <dbReference type="PROSITE" id="PS00715"/>
    </source>
</evidence>
<comment type="similarity">
    <text evidence="5">Belongs to the sigma-70 factor family.</text>
</comment>
<reference evidence="10" key="1">
    <citation type="submission" date="2016-10" db="EMBL/GenBank/DDBJ databases">
        <authorList>
            <person name="Varghese N."/>
            <person name="Submissions S."/>
        </authorList>
    </citation>
    <scope>NUCLEOTIDE SEQUENCE [LARGE SCALE GENOMIC DNA]</scope>
    <source>
        <strain evidence="10">DSM 5918</strain>
    </source>
</reference>
<evidence type="ECO:0000313" key="9">
    <source>
        <dbReference type="EMBL" id="SFK48119.1"/>
    </source>
</evidence>
<evidence type="ECO:0000259" key="8">
    <source>
        <dbReference type="PROSITE" id="PS00716"/>
    </source>
</evidence>
<keyword evidence="4 5" id="KW-0804">Transcription</keyword>
<protein>
    <recommendedName>
        <fullName evidence="5">RNA polymerase sigma factor</fullName>
    </recommendedName>
</protein>
<dbReference type="Pfam" id="PF04542">
    <property type="entry name" value="Sigma70_r2"/>
    <property type="match status" value="1"/>
</dbReference>
<dbReference type="GO" id="GO:0016987">
    <property type="term" value="F:sigma factor activity"/>
    <property type="evidence" value="ECO:0007669"/>
    <property type="project" value="UniProtKB-KW"/>
</dbReference>
<dbReference type="Pfam" id="PF04545">
    <property type="entry name" value="Sigma70_r4"/>
    <property type="match status" value="1"/>
</dbReference>
<dbReference type="RefSeq" id="WP_092379303.1">
    <property type="nucleotide sequence ID" value="NZ_FORX01000027.1"/>
</dbReference>
<dbReference type="SUPFAM" id="SSF88946">
    <property type="entry name" value="Sigma2 domain of RNA polymerase sigma factors"/>
    <property type="match status" value="1"/>
</dbReference>
<name>A0A1I3ZX64_9BACT</name>
<dbReference type="Gene3D" id="1.20.140.160">
    <property type="match status" value="1"/>
</dbReference>
<dbReference type="NCBIfam" id="TIGR02479">
    <property type="entry name" value="FliA_WhiG"/>
    <property type="match status" value="1"/>
</dbReference>
<dbReference type="SUPFAM" id="SSF88659">
    <property type="entry name" value="Sigma3 and sigma4 domains of RNA polymerase sigma factors"/>
    <property type="match status" value="2"/>
</dbReference>
<gene>
    <name evidence="9" type="ORF">SAMN04488082_12732</name>
</gene>
<evidence type="ECO:0000256" key="6">
    <source>
        <dbReference type="SAM" id="Coils"/>
    </source>
</evidence>
<evidence type="ECO:0000256" key="3">
    <source>
        <dbReference type="ARBA" id="ARBA00023125"/>
    </source>
</evidence>
<proteinExistence type="inferred from homology"/>
<keyword evidence="1 5" id="KW-0805">Transcription regulation</keyword>
<feature type="coiled-coil region" evidence="6">
    <location>
        <begin position="117"/>
        <end position="168"/>
    </location>
</feature>
<feature type="domain" description="RNA polymerase sigma-70" evidence="7">
    <location>
        <begin position="70"/>
        <end position="83"/>
    </location>
</feature>
<dbReference type="Gene3D" id="1.10.1740.10">
    <property type="match status" value="1"/>
</dbReference>
<dbReference type="InterPro" id="IPR014284">
    <property type="entry name" value="RNA_pol_sigma-70_dom"/>
</dbReference>
<dbReference type="CDD" id="cd06171">
    <property type="entry name" value="Sigma70_r4"/>
    <property type="match status" value="1"/>
</dbReference>
<dbReference type="GO" id="GO:0003899">
    <property type="term" value="F:DNA-directed RNA polymerase activity"/>
    <property type="evidence" value="ECO:0007669"/>
    <property type="project" value="InterPro"/>
</dbReference>
<dbReference type="PROSITE" id="PS00716">
    <property type="entry name" value="SIGMA70_2"/>
    <property type="match status" value="1"/>
</dbReference>
<dbReference type="PRINTS" id="PR00046">
    <property type="entry name" value="SIGMA70FCT"/>
</dbReference>
<organism evidence="9 10">
    <name type="scientific">Desulfomicrobium apsheronum</name>
    <dbReference type="NCBI Taxonomy" id="52560"/>
    <lineage>
        <taxon>Bacteria</taxon>
        <taxon>Pseudomonadati</taxon>
        <taxon>Thermodesulfobacteriota</taxon>
        <taxon>Desulfovibrionia</taxon>
        <taxon>Desulfovibrionales</taxon>
        <taxon>Desulfomicrobiaceae</taxon>
        <taxon>Desulfomicrobium</taxon>
    </lineage>
</organism>
<evidence type="ECO:0000313" key="10">
    <source>
        <dbReference type="Proteomes" id="UP000198635"/>
    </source>
</evidence>
<dbReference type="InterPro" id="IPR007630">
    <property type="entry name" value="RNA_pol_sigma70_r4"/>
</dbReference>
<evidence type="ECO:0000256" key="5">
    <source>
        <dbReference type="RuleBase" id="RU362124"/>
    </source>
</evidence>
<dbReference type="InterPro" id="IPR012845">
    <property type="entry name" value="RNA_pol_sigma_FliA_WhiG"/>
</dbReference>
<dbReference type="STRING" id="52560.SAMN04488082_12732"/>
<dbReference type="PANTHER" id="PTHR30385:SF7">
    <property type="entry name" value="RNA POLYMERASE SIGMA FACTOR FLIA"/>
    <property type="match status" value="1"/>
</dbReference>
<dbReference type="InterPro" id="IPR013325">
    <property type="entry name" value="RNA_pol_sigma_r2"/>
</dbReference>
<keyword evidence="2 5" id="KW-0731">Sigma factor</keyword>
<evidence type="ECO:0000256" key="4">
    <source>
        <dbReference type="ARBA" id="ARBA00023163"/>
    </source>
</evidence>
<evidence type="ECO:0000256" key="1">
    <source>
        <dbReference type="ARBA" id="ARBA00023015"/>
    </source>
</evidence>
<keyword evidence="3 5" id="KW-0238">DNA-binding</keyword>
<dbReference type="NCBIfam" id="TIGR02937">
    <property type="entry name" value="sigma70-ECF"/>
    <property type="match status" value="1"/>
</dbReference>
<dbReference type="InterPro" id="IPR000943">
    <property type="entry name" value="RNA_pol_sigma70"/>
</dbReference>
<keyword evidence="10" id="KW-1185">Reference proteome</keyword>
<feature type="domain" description="RNA polymerase sigma-70" evidence="8">
    <location>
        <begin position="229"/>
        <end position="255"/>
    </location>
</feature>
<dbReference type="GO" id="GO:0003677">
    <property type="term" value="F:DNA binding"/>
    <property type="evidence" value="ECO:0007669"/>
    <property type="project" value="UniProtKB-KW"/>
</dbReference>
<dbReference type="AlphaFoldDB" id="A0A1I3ZX64"/>
<dbReference type="InterPro" id="IPR013324">
    <property type="entry name" value="RNA_pol_sigma_r3/r4-like"/>
</dbReference>
<sequence length="267" mass="30037">MGTSSSSGRSSSLRNNSAEPVWAVLEQPGITFASLSPSDKDCIARGFASRIKIIALHLKAKLPAHIELSDLISAGTLGLMEALGKFQPELNIRFETFADSRIRGAMLDELRRMDWYSRGLRQRIKKLEQVIRDFEQENGHAPSRNDLLELTGQDRQELEATLEAVNSQIILSLDAIQDQWNQPGEGGNHREPFASVAFHDIIDKLGHLIDRLNEREKLVLSLYYTEELNMKEVALALDITEGRVSQLHSQALGKLKKMFVREYGDIN</sequence>
<dbReference type="GO" id="GO:0006352">
    <property type="term" value="P:DNA-templated transcription initiation"/>
    <property type="evidence" value="ECO:0007669"/>
    <property type="project" value="InterPro"/>
</dbReference>
<dbReference type="OrthoDB" id="9799825at2"/>
<keyword evidence="6" id="KW-0175">Coiled coil</keyword>
<dbReference type="EMBL" id="FORX01000027">
    <property type="protein sequence ID" value="SFK48119.1"/>
    <property type="molecule type" value="Genomic_DNA"/>
</dbReference>
<dbReference type="PROSITE" id="PS00715">
    <property type="entry name" value="SIGMA70_1"/>
    <property type="match status" value="1"/>
</dbReference>